<gene>
    <name evidence="2" type="ORF">IRJ18_02420</name>
</gene>
<dbReference type="RefSeq" id="WP_194104606.1">
    <property type="nucleotide sequence ID" value="NZ_JADFFM010000001.1"/>
</dbReference>
<feature type="chain" id="PRO_5047485570" evidence="1">
    <location>
        <begin position="21"/>
        <end position="300"/>
    </location>
</feature>
<dbReference type="Proteomes" id="UP000632774">
    <property type="component" value="Unassembled WGS sequence"/>
</dbReference>
<evidence type="ECO:0000313" key="3">
    <source>
        <dbReference type="Proteomes" id="UP000632774"/>
    </source>
</evidence>
<evidence type="ECO:0000313" key="2">
    <source>
        <dbReference type="EMBL" id="MBE9665200.1"/>
    </source>
</evidence>
<proteinExistence type="predicted"/>
<comment type="caution">
    <text evidence="2">The sequence shown here is derived from an EMBL/GenBank/DDBJ whole genome shotgun (WGS) entry which is preliminary data.</text>
</comment>
<evidence type="ECO:0000256" key="1">
    <source>
        <dbReference type="SAM" id="SignalP"/>
    </source>
</evidence>
<sequence length="300" mass="33185">MKKHLLITLIICACFKIVSAQITPAQVIDAAHIASIADSISAEGKMLALSEMASWYGTDVFLAKCKSRLSRAGGYLSYNTGSGMNNIFFSKDEKPVVLATMSFTLPDISMNGCKVDSTERKLTNAEAELYAIRKVAMAALIANKDSIFRFYKNTGTNPVPIIVNGQKRVYFLTSPKSNGQVIFGNDYLLTFDKDNHITSTKKLHNNLITINTKPAPDDTSHAVQVAGVHNHLGNTSPFITATDICTMILYHNATTWKQYYVISPTYISIWDFQGAHLTIITKEAWDKIMANRKTPVPVNH</sequence>
<keyword evidence="3" id="KW-1185">Reference proteome</keyword>
<protein>
    <submittedName>
        <fullName evidence="2">Uncharacterized protein</fullName>
    </submittedName>
</protein>
<accession>A0ABR9XDQ1</accession>
<keyword evidence="1" id="KW-0732">Signal</keyword>
<feature type="signal peptide" evidence="1">
    <location>
        <begin position="1"/>
        <end position="20"/>
    </location>
</feature>
<name>A0ABR9XDQ1_9SPHI</name>
<reference evidence="2 3" key="1">
    <citation type="submission" date="2020-10" db="EMBL/GenBank/DDBJ databases">
        <title>Mucilaginibacter mali sp. nov., isolated from rhizosphere soil of apple orchard.</title>
        <authorList>
            <person name="Lee J.-S."/>
            <person name="Kim H.S."/>
            <person name="Kim J.-S."/>
        </authorList>
    </citation>
    <scope>NUCLEOTIDE SEQUENCE [LARGE SCALE GENOMIC DNA]</scope>
    <source>
        <strain evidence="2 3">KCTC 23157</strain>
    </source>
</reference>
<dbReference type="EMBL" id="JADFFM010000001">
    <property type="protein sequence ID" value="MBE9665200.1"/>
    <property type="molecule type" value="Genomic_DNA"/>
</dbReference>
<organism evidence="2 3">
    <name type="scientific">Mucilaginibacter boryungensis</name>
    <dbReference type="NCBI Taxonomy" id="768480"/>
    <lineage>
        <taxon>Bacteria</taxon>
        <taxon>Pseudomonadati</taxon>
        <taxon>Bacteroidota</taxon>
        <taxon>Sphingobacteriia</taxon>
        <taxon>Sphingobacteriales</taxon>
        <taxon>Sphingobacteriaceae</taxon>
        <taxon>Mucilaginibacter</taxon>
    </lineage>
</organism>